<evidence type="ECO:0000313" key="3">
    <source>
        <dbReference type="Proteomes" id="UP000676885"/>
    </source>
</evidence>
<dbReference type="AlphaFoldDB" id="A0A975M6E3"/>
<reference evidence="2 3" key="1">
    <citation type="submission" date="2021-05" db="EMBL/GenBank/DDBJ databases">
        <title>Novel species in genus Arthrobacter.</title>
        <authorList>
            <person name="Zhang G."/>
        </authorList>
    </citation>
    <scope>NUCLEOTIDE SEQUENCE [LARGE SCALE GENOMIC DNA]</scope>
    <source>
        <strain evidence="3">zg-ZUI227</strain>
    </source>
</reference>
<feature type="transmembrane region" description="Helical" evidence="1">
    <location>
        <begin position="138"/>
        <end position="159"/>
    </location>
</feature>
<gene>
    <name evidence="2" type="ORF">KKR91_04045</name>
</gene>
<feature type="transmembrane region" description="Helical" evidence="1">
    <location>
        <begin position="171"/>
        <end position="191"/>
    </location>
</feature>
<proteinExistence type="predicted"/>
<dbReference type="Proteomes" id="UP000676885">
    <property type="component" value="Chromosome"/>
</dbReference>
<organism evidence="2 3">
    <name type="scientific">Arthrobacter jiangjiafuii</name>
    <dbReference type="NCBI Taxonomy" id="2817475"/>
    <lineage>
        <taxon>Bacteria</taxon>
        <taxon>Bacillati</taxon>
        <taxon>Actinomycetota</taxon>
        <taxon>Actinomycetes</taxon>
        <taxon>Micrococcales</taxon>
        <taxon>Micrococcaceae</taxon>
        <taxon>Arthrobacter</taxon>
    </lineage>
</organism>
<dbReference type="EMBL" id="CP076022">
    <property type="protein sequence ID" value="QWC10801.1"/>
    <property type="molecule type" value="Genomic_DNA"/>
</dbReference>
<evidence type="ECO:0000313" key="2">
    <source>
        <dbReference type="EMBL" id="QWC10801.1"/>
    </source>
</evidence>
<keyword evidence="1" id="KW-0472">Membrane</keyword>
<name>A0A975M6E3_9MICC</name>
<feature type="transmembrane region" description="Helical" evidence="1">
    <location>
        <begin position="60"/>
        <end position="81"/>
    </location>
</feature>
<keyword evidence="1" id="KW-0812">Transmembrane</keyword>
<feature type="transmembrane region" description="Helical" evidence="1">
    <location>
        <begin position="102"/>
        <end position="126"/>
    </location>
</feature>
<keyword evidence="3" id="KW-1185">Reference proteome</keyword>
<keyword evidence="1" id="KW-1133">Transmembrane helix</keyword>
<feature type="transmembrane region" description="Helical" evidence="1">
    <location>
        <begin position="35"/>
        <end position="54"/>
    </location>
</feature>
<feature type="transmembrane region" description="Helical" evidence="1">
    <location>
        <begin position="197"/>
        <end position="217"/>
    </location>
</feature>
<dbReference type="KEGG" id="ajg:KKR91_04045"/>
<evidence type="ECO:0000256" key="1">
    <source>
        <dbReference type="SAM" id="Phobius"/>
    </source>
</evidence>
<dbReference type="RefSeq" id="WP_210230084.1">
    <property type="nucleotide sequence ID" value="NZ_CP076022.1"/>
</dbReference>
<accession>A0A975M6E3</accession>
<protein>
    <submittedName>
        <fullName evidence="2">Uncharacterized protein</fullName>
    </submittedName>
</protein>
<sequence length="238" mass="25456">MKSIKEQVALPDSTTHFLVHPLDLEAARRPFINSWVFAIIGSPQVFAAVAALVWVLSNNFVAPFLAAGSTLLFANLASAWFRREAWGYIPGKRRDTERRLRGMNLLAAVIEALALAAAVVLLILWFADRAVSPEVVAFATGTVTAVALLMAAEVVVTAVRTRTGAEVLVPLVNLLAVAAVSWWGFLVLAGRTGPLDVSTAVAGAIVLLVVWGTWLAWTLWQRRRVGRVPAGPAAAGEA</sequence>